<feature type="region of interest" description="Disordered" evidence="1">
    <location>
        <begin position="709"/>
        <end position="749"/>
    </location>
</feature>
<organism evidence="4 5">
    <name type="scientific">Micromonospora inositola</name>
    <dbReference type="NCBI Taxonomy" id="47865"/>
    <lineage>
        <taxon>Bacteria</taxon>
        <taxon>Bacillati</taxon>
        <taxon>Actinomycetota</taxon>
        <taxon>Actinomycetes</taxon>
        <taxon>Micromonosporales</taxon>
        <taxon>Micromonosporaceae</taxon>
        <taxon>Micromonospora</taxon>
    </lineage>
</organism>
<dbReference type="Gene3D" id="1.50.10.10">
    <property type="match status" value="1"/>
</dbReference>
<dbReference type="GO" id="GO:0005975">
    <property type="term" value="P:carbohydrate metabolic process"/>
    <property type="evidence" value="ECO:0007669"/>
    <property type="project" value="InterPro"/>
</dbReference>
<name>A0A1C5GSW8_9ACTN</name>
<dbReference type="InterPro" id="IPR032856">
    <property type="entry name" value="GDE_N_bis"/>
</dbReference>
<evidence type="ECO:0000313" key="5">
    <source>
        <dbReference type="Proteomes" id="UP000198221"/>
    </source>
</evidence>
<evidence type="ECO:0000259" key="2">
    <source>
        <dbReference type="Pfam" id="PF14742"/>
    </source>
</evidence>
<feature type="domain" description="Putative glycogen debranching enzyme N-terminal" evidence="2">
    <location>
        <begin position="41"/>
        <end position="222"/>
    </location>
</feature>
<reference evidence="5" key="1">
    <citation type="submission" date="2016-06" db="EMBL/GenBank/DDBJ databases">
        <authorList>
            <person name="Varghese N."/>
            <person name="Submissions Spin"/>
        </authorList>
    </citation>
    <scope>NUCLEOTIDE SEQUENCE [LARGE SCALE GENOMIC DNA]</scope>
    <source>
        <strain evidence="5">DSM 43819</strain>
    </source>
</reference>
<feature type="domain" description="Mannosylglycerate hydrolase MGH1-like glycoside hydrolase" evidence="3">
    <location>
        <begin position="361"/>
        <end position="604"/>
    </location>
</feature>
<dbReference type="InterPro" id="IPR054491">
    <property type="entry name" value="MGH1-like_GH"/>
</dbReference>
<proteinExistence type="predicted"/>
<dbReference type="Proteomes" id="UP000198221">
    <property type="component" value="Chromosome I"/>
</dbReference>
<dbReference type="InterPro" id="IPR008928">
    <property type="entry name" value="6-hairpin_glycosidase_sf"/>
</dbReference>
<protein>
    <submittedName>
        <fullName evidence="4">N-terminal domain of (Some) glycogen debranching enzymes</fullName>
    </submittedName>
</protein>
<evidence type="ECO:0000256" key="1">
    <source>
        <dbReference type="SAM" id="MobiDB-lite"/>
    </source>
</evidence>
<feature type="compositionally biased region" description="Low complexity" evidence="1">
    <location>
        <begin position="730"/>
        <end position="741"/>
    </location>
</feature>
<dbReference type="InterPro" id="IPR012341">
    <property type="entry name" value="6hp_glycosidase-like_sf"/>
</dbReference>
<gene>
    <name evidence="4" type="ORF">GA0070613_0263</name>
</gene>
<dbReference type="Pfam" id="PF14742">
    <property type="entry name" value="GDE_N_bis"/>
    <property type="match status" value="1"/>
</dbReference>
<evidence type="ECO:0000259" key="3">
    <source>
        <dbReference type="Pfam" id="PF22422"/>
    </source>
</evidence>
<evidence type="ECO:0000313" key="4">
    <source>
        <dbReference type="EMBL" id="SCG36241.1"/>
    </source>
</evidence>
<dbReference type="EMBL" id="LT607754">
    <property type="protein sequence ID" value="SCG36241.1"/>
    <property type="molecule type" value="Genomic_DNA"/>
</dbReference>
<dbReference type="AlphaFoldDB" id="A0A1C5GSW8"/>
<dbReference type="Pfam" id="PF22422">
    <property type="entry name" value="MGH1-like_GH"/>
    <property type="match status" value="1"/>
</dbReference>
<accession>A0A1C5GSW8</accession>
<sequence>MPTRDDPVATPRTTDQHLEFPVTERHLQPLLHDLVGVVLAPTSALGDAAGQIRPRGVQGVFHADARVLSRAELRVDDQEPEALTRGQVDAHTTRFVGLTRWLGDPGPDPTVRVDRVRRAQSTGLSEELHVVSTATTPVRATVSVDLGCDLAPIEVVKSGGGAAPLEAKAGQPGQLSWAADGITVTVTGEAARVDATGERTTAPRLSWPVDLAPGATVTLRWRLTVDDPNAVVTAPTGPASWSDPEVRADDRRLVRLADRSLADLRGLRLADPARPADVFLGAGVPWFLTLFGRDSLWAARMMLPLGTELAAGTLRVLARRQGTRVDPATGEAPGKILHELRRHEFALGDAGLRLPPAYYGTVDATMLWISLLHDAWRWGLAADQVEPLLPHLEAALGWLADHADADGDGLVEYVDTTGHGLSNQGWKDSGDAVRFRDGRLAQAPIVLAEVQGYAYRAAVDGAALLDAFDRPGADRWRGYADRLAGKFRATFWVDGRHGPQPALALDRDKRPVDSLTSNIGHLLGTGLLSADESAQVAALLTSDALAGGFGLRTMSTDDAGFSPLSYHCGSIWTHDTAIVLAGLARAGFADAALGLAEGLLAAAEAFDYRLPELYGGDDRAVVGRPVPYPAACRPQAWSAAAAVMLLQAGVGLYPDVPAGRVTVRPLAGPELGALAVDRFRVAGTPVDVHVDRSGHPTVTGLAAGLTLTVDARPTGGPVPSPRRGQEAGDSSATTSSPSIAPVGTKPMDS</sequence>
<keyword evidence="5" id="KW-1185">Reference proteome</keyword>
<dbReference type="SUPFAM" id="SSF48208">
    <property type="entry name" value="Six-hairpin glycosidases"/>
    <property type="match status" value="1"/>
</dbReference>